<dbReference type="SUPFAM" id="SSF103088">
    <property type="entry name" value="OmpA-like"/>
    <property type="match status" value="1"/>
</dbReference>
<organism evidence="7 8">
    <name type="scientific">Flexibacter flexilis DSM 6793</name>
    <dbReference type="NCBI Taxonomy" id="927664"/>
    <lineage>
        <taxon>Bacteria</taxon>
        <taxon>Pseudomonadati</taxon>
        <taxon>Bacteroidota</taxon>
        <taxon>Cytophagia</taxon>
        <taxon>Cytophagales</taxon>
        <taxon>Flexibacteraceae</taxon>
        <taxon>Flexibacter</taxon>
    </lineage>
</organism>
<evidence type="ECO:0000256" key="2">
    <source>
        <dbReference type="ARBA" id="ARBA00023136"/>
    </source>
</evidence>
<keyword evidence="2 4" id="KW-0472">Membrane</keyword>
<dbReference type="Proteomes" id="UP000199514">
    <property type="component" value="Unassembled WGS sequence"/>
</dbReference>
<dbReference type="Pfam" id="PF00691">
    <property type="entry name" value="OmpA"/>
    <property type="match status" value="1"/>
</dbReference>
<dbReference type="PANTHER" id="PTHR30329:SF21">
    <property type="entry name" value="LIPOPROTEIN YIAD-RELATED"/>
    <property type="match status" value="1"/>
</dbReference>
<sequence>MNYDHYYSSKNKHYVLLILLLLMSGCQLYDYGAKTRGSSFIYHFHPFVKNVKHCKKMPAYGANQKRKKKNKGYTPPGGSRSLATNPPPPQPVASTKTIMENGIPMIISTEPSPSPVKIRKDLPPPDATLTPDKVKNYRTNGTKPKLVLAPVHFDSGKADVDVGASLQFQEALEYGLLGYHILIEGHTDDVGTAESNLRLSMKRINEIRTMLIHVGIDDNHVSIMPYGESMPLVPNTSEVNRHKNRRVQFLIF</sequence>
<dbReference type="Gene3D" id="3.30.1330.60">
    <property type="entry name" value="OmpA-like domain"/>
    <property type="match status" value="1"/>
</dbReference>
<dbReference type="CDD" id="cd07185">
    <property type="entry name" value="OmpA_C-like"/>
    <property type="match status" value="1"/>
</dbReference>
<dbReference type="PRINTS" id="PR01021">
    <property type="entry name" value="OMPADOMAIN"/>
</dbReference>
<dbReference type="InterPro" id="IPR006664">
    <property type="entry name" value="OMP_bac"/>
</dbReference>
<gene>
    <name evidence="7" type="ORF">SAMN05421780_11022</name>
</gene>
<dbReference type="PROSITE" id="PS51123">
    <property type="entry name" value="OMPA_2"/>
    <property type="match status" value="1"/>
</dbReference>
<dbReference type="STRING" id="927664.SAMN05421780_11022"/>
<name>A0A1I1M514_9BACT</name>
<proteinExistence type="predicted"/>
<evidence type="ECO:0000256" key="5">
    <source>
        <dbReference type="SAM" id="MobiDB-lite"/>
    </source>
</evidence>
<feature type="domain" description="OmpA-like" evidence="6">
    <location>
        <begin position="140"/>
        <end position="252"/>
    </location>
</feature>
<evidence type="ECO:0000256" key="4">
    <source>
        <dbReference type="PROSITE-ProRule" id="PRU00473"/>
    </source>
</evidence>
<evidence type="ECO:0000256" key="1">
    <source>
        <dbReference type="ARBA" id="ARBA00004442"/>
    </source>
</evidence>
<dbReference type="InterPro" id="IPR006665">
    <property type="entry name" value="OmpA-like"/>
</dbReference>
<evidence type="ECO:0000313" key="7">
    <source>
        <dbReference type="EMBL" id="SFC80126.1"/>
    </source>
</evidence>
<reference evidence="7 8" key="1">
    <citation type="submission" date="2016-10" db="EMBL/GenBank/DDBJ databases">
        <authorList>
            <person name="de Groot N.N."/>
        </authorList>
    </citation>
    <scope>NUCLEOTIDE SEQUENCE [LARGE SCALE GENOMIC DNA]</scope>
    <source>
        <strain evidence="7 8">DSM 6793</strain>
    </source>
</reference>
<comment type="subcellular location">
    <subcellularLocation>
        <location evidence="1">Cell outer membrane</location>
    </subcellularLocation>
</comment>
<dbReference type="GO" id="GO:0009279">
    <property type="term" value="C:cell outer membrane"/>
    <property type="evidence" value="ECO:0007669"/>
    <property type="project" value="UniProtKB-SubCell"/>
</dbReference>
<dbReference type="OrthoDB" id="9782229at2"/>
<evidence type="ECO:0000259" key="6">
    <source>
        <dbReference type="PROSITE" id="PS51123"/>
    </source>
</evidence>
<accession>A0A1I1M514</accession>
<feature type="region of interest" description="Disordered" evidence="5">
    <location>
        <begin position="113"/>
        <end position="138"/>
    </location>
</feature>
<dbReference type="AlphaFoldDB" id="A0A1I1M514"/>
<evidence type="ECO:0000313" key="8">
    <source>
        <dbReference type="Proteomes" id="UP000199514"/>
    </source>
</evidence>
<dbReference type="EMBL" id="FOLE01000010">
    <property type="protein sequence ID" value="SFC80126.1"/>
    <property type="molecule type" value="Genomic_DNA"/>
</dbReference>
<dbReference type="InterPro" id="IPR050330">
    <property type="entry name" value="Bact_OuterMem_StrucFunc"/>
</dbReference>
<dbReference type="InterPro" id="IPR036737">
    <property type="entry name" value="OmpA-like_sf"/>
</dbReference>
<evidence type="ECO:0000256" key="3">
    <source>
        <dbReference type="ARBA" id="ARBA00023237"/>
    </source>
</evidence>
<dbReference type="PANTHER" id="PTHR30329">
    <property type="entry name" value="STATOR ELEMENT OF FLAGELLAR MOTOR COMPLEX"/>
    <property type="match status" value="1"/>
</dbReference>
<feature type="region of interest" description="Disordered" evidence="5">
    <location>
        <begin position="59"/>
        <end position="93"/>
    </location>
</feature>
<keyword evidence="3" id="KW-0998">Cell outer membrane</keyword>
<keyword evidence="8" id="KW-1185">Reference proteome</keyword>
<protein>
    <submittedName>
        <fullName evidence="7">Outer membrane protein OmpA</fullName>
    </submittedName>
</protein>